<proteinExistence type="predicted"/>
<feature type="compositionally biased region" description="Basic residues" evidence="1">
    <location>
        <begin position="1"/>
        <end position="13"/>
    </location>
</feature>
<dbReference type="KEGG" id="sle:sle_36760"/>
<evidence type="ECO:0000256" key="2">
    <source>
        <dbReference type="SAM" id="Phobius"/>
    </source>
</evidence>
<feature type="compositionally biased region" description="Low complexity" evidence="1">
    <location>
        <begin position="93"/>
        <end position="107"/>
    </location>
</feature>
<sequence length="239" mass="24158">MPLRRGEHHRSRAHSGPGREHRLRAGARGAPAPDEYGAGAVRRGAGERPCSGADPRRTRTAALAGIVACAVVLPFAVASAGPAGETLPPVREPAAAAGDGVDGKAPGTRPPRTAPLGLGASTAVRCGPELTSPGGPPAGALQAQTCVLVQARETWARAYYRNTTGGPLRLVLSLLGPGGRTLQMRCAVGAADEPGMCETPRRTMRGEPSAYSAVAEYAAPADAAGSGPLLLRAGSNSPD</sequence>
<keyword evidence="2" id="KW-0812">Transmembrane</keyword>
<reference evidence="3 4" key="1">
    <citation type="submission" date="2015-02" db="EMBL/GenBank/DDBJ databases">
        <authorList>
            <person name="Gomez-Escribano P.J."/>
        </authorList>
    </citation>
    <scope>NUCLEOTIDE SEQUENCE [LARGE SCALE GENOMIC DNA]</scope>
    <source>
        <strain evidence="4">C34 (DSM 42122 / NRRL B-24963)</strain>
    </source>
</reference>
<keyword evidence="2" id="KW-0472">Membrane</keyword>
<feature type="region of interest" description="Disordered" evidence="1">
    <location>
        <begin position="1"/>
        <end position="55"/>
    </location>
</feature>
<gene>
    <name evidence="3" type="primary">sle_36760</name>
</gene>
<feature type="transmembrane region" description="Helical" evidence="2">
    <location>
        <begin position="61"/>
        <end position="81"/>
    </location>
</feature>
<keyword evidence="2" id="KW-1133">Transmembrane helix</keyword>
<dbReference type="EMBL" id="LN831790">
    <property type="protein sequence ID" value="CQR63136.1"/>
    <property type="molecule type" value="Genomic_DNA"/>
</dbReference>
<dbReference type="RefSeq" id="WP_306434316.1">
    <property type="nucleotide sequence ID" value="NZ_AZSD01000220.1"/>
</dbReference>
<feature type="compositionally biased region" description="Low complexity" evidence="1">
    <location>
        <begin position="26"/>
        <end position="43"/>
    </location>
</feature>
<accession>A0A0F7W290</accession>
<evidence type="ECO:0000313" key="3">
    <source>
        <dbReference type="EMBL" id="CQR63136.1"/>
    </source>
</evidence>
<dbReference type="AlphaFoldDB" id="A0A0F7W290"/>
<protein>
    <submittedName>
        <fullName evidence="3">Uncharacterized protein</fullName>
    </submittedName>
</protein>
<organism evidence="3 4">
    <name type="scientific">Streptomyces leeuwenhoekii</name>
    <dbReference type="NCBI Taxonomy" id="1437453"/>
    <lineage>
        <taxon>Bacteria</taxon>
        <taxon>Bacillati</taxon>
        <taxon>Actinomycetota</taxon>
        <taxon>Actinomycetes</taxon>
        <taxon>Kitasatosporales</taxon>
        <taxon>Streptomycetaceae</taxon>
        <taxon>Streptomyces</taxon>
    </lineage>
</organism>
<evidence type="ECO:0000313" key="4">
    <source>
        <dbReference type="Proteomes" id="UP000035016"/>
    </source>
</evidence>
<feature type="region of interest" description="Disordered" evidence="1">
    <location>
        <begin position="84"/>
        <end position="117"/>
    </location>
</feature>
<name>A0A0F7W290_STRLW</name>
<evidence type="ECO:0000256" key="1">
    <source>
        <dbReference type="SAM" id="MobiDB-lite"/>
    </source>
</evidence>
<dbReference type="Proteomes" id="UP000035016">
    <property type="component" value="Chromosome Chromosome"/>
</dbReference>